<evidence type="ECO:0000256" key="6">
    <source>
        <dbReference type="ARBA" id="ARBA00023136"/>
    </source>
</evidence>
<dbReference type="GO" id="GO:1990281">
    <property type="term" value="C:efflux pump complex"/>
    <property type="evidence" value="ECO:0007669"/>
    <property type="project" value="TreeGrafter"/>
</dbReference>
<feature type="signal peptide" evidence="9">
    <location>
        <begin position="1"/>
        <end position="26"/>
    </location>
</feature>
<proteinExistence type="inferred from homology"/>
<evidence type="ECO:0000256" key="5">
    <source>
        <dbReference type="ARBA" id="ARBA00022692"/>
    </source>
</evidence>
<keyword evidence="4" id="KW-1134">Transmembrane beta strand</keyword>
<accession>A0A6G1VID0</accession>
<evidence type="ECO:0000313" key="11">
    <source>
        <dbReference type="Proteomes" id="UP000477980"/>
    </source>
</evidence>
<dbReference type="InterPro" id="IPR003423">
    <property type="entry name" value="OMP_efflux"/>
</dbReference>
<feature type="chain" id="PRO_5026042097" evidence="9">
    <location>
        <begin position="27"/>
        <end position="424"/>
    </location>
</feature>
<organism evidence="10 11">
    <name type="scientific">Segatella copri</name>
    <dbReference type="NCBI Taxonomy" id="165179"/>
    <lineage>
        <taxon>Bacteria</taxon>
        <taxon>Pseudomonadati</taxon>
        <taxon>Bacteroidota</taxon>
        <taxon>Bacteroidia</taxon>
        <taxon>Bacteroidales</taxon>
        <taxon>Prevotellaceae</taxon>
        <taxon>Segatella</taxon>
    </lineage>
</organism>
<comment type="subcellular location">
    <subcellularLocation>
        <location evidence="1">Cell outer membrane</location>
    </subcellularLocation>
</comment>
<dbReference type="GO" id="GO:0009279">
    <property type="term" value="C:cell outer membrane"/>
    <property type="evidence" value="ECO:0007669"/>
    <property type="project" value="UniProtKB-SubCell"/>
</dbReference>
<keyword evidence="9" id="KW-0732">Signal</keyword>
<evidence type="ECO:0000256" key="2">
    <source>
        <dbReference type="ARBA" id="ARBA00007613"/>
    </source>
</evidence>
<gene>
    <name evidence="10" type="ORF">F7D25_02275</name>
</gene>
<feature type="coiled-coil region" evidence="8">
    <location>
        <begin position="313"/>
        <end position="340"/>
    </location>
</feature>
<sequence length="424" mass="47876">MNNRKKKTIFGLAAVLMLLAPSEAKAHLFDATIPGTKMTLEQCFQLADKQNLTLQAGRKSIERAKVMEGTAWDVDKTEIAFGQNPASSGDTDNALAFSQGIEFPTVYTARRGQLKAETQAEKSRLGVTDQQIKLEIASAYYAMLYQTHRLSILQRQDSILDRYCDVAEKRYKAGEARQLEFLTAERLRNENHLEMVNVKSEAENKQMELMALLNTDQPVLPAESYLIALESPVSGTFNYQQTADAQYQQDRLKALDKEVKCAKTGYAPSLSLTLRTQALISSWDPYHIDRQRFTEGNFFGFEIGVGVPLFYGATKAKVKAAKKNREVAELEMQQERREKERDYRLGYNRFQNAAKRMAYYNGENISKAKEIVRLSTAEYESGEISYVEYANALQEAIDMGMKHADVINEYNEAALALLGLSNNL</sequence>
<dbReference type="GO" id="GO:0015562">
    <property type="term" value="F:efflux transmembrane transporter activity"/>
    <property type="evidence" value="ECO:0007669"/>
    <property type="project" value="InterPro"/>
</dbReference>
<dbReference type="AlphaFoldDB" id="A0A6G1VID0"/>
<evidence type="ECO:0000256" key="9">
    <source>
        <dbReference type="SAM" id="SignalP"/>
    </source>
</evidence>
<keyword evidence="5" id="KW-0812">Transmembrane</keyword>
<dbReference type="GO" id="GO:0015288">
    <property type="term" value="F:porin activity"/>
    <property type="evidence" value="ECO:0007669"/>
    <property type="project" value="TreeGrafter"/>
</dbReference>
<evidence type="ECO:0000256" key="4">
    <source>
        <dbReference type="ARBA" id="ARBA00022452"/>
    </source>
</evidence>
<keyword evidence="8" id="KW-0175">Coiled coil</keyword>
<dbReference type="Proteomes" id="UP000477980">
    <property type="component" value="Unassembled WGS sequence"/>
</dbReference>
<evidence type="ECO:0000256" key="7">
    <source>
        <dbReference type="ARBA" id="ARBA00023237"/>
    </source>
</evidence>
<evidence type="ECO:0000256" key="1">
    <source>
        <dbReference type="ARBA" id="ARBA00004442"/>
    </source>
</evidence>
<evidence type="ECO:0000256" key="8">
    <source>
        <dbReference type="SAM" id="Coils"/>
    </source>
</evidence>
<dbReference type="RefSeq" id="WP_153090365.1">
    <property type="nucleotide sequence ID" value="NZ_VZAH01000020.1"/>
</dbReference>
<dbReference type="Gene3D" id="1.20.1600.10">
    <property type="entry name" value="Outer membrane efflux proteins (OEP)"/>
    <property type="match status" value="1"/>
</dbReference>
<dbReference type="SUPFAM" id="SSF56954">
    <property type="entry name" value="Outer membrane efflux proteins (OEP)"/>
    <property type="match status" value="1"/>
</dbReference>
<name>A0A6G1VID0_9BACT</name>
<dbReference type="PANTHER" id="PTHR30026">
    <property type="entry name" value="OUTER MEMBRANE PROTEIN TOLC"/>
    <property type="match status" value="1"/>
</dbReference>
<keyword evidence="3" id="KW-0813">Transport</keyword>
<dbReference type="EMBL" id="VZAH01000020">
    <property type="protein sequence ID" value="MQP13257.1"/>
    <property type="molecule type" value="Genomic_DNA"/>
</dbReference>
<protein>
    <submittedName>
        <fullName evidence="10">TolC family protein</fullName>
    </submittedName>
</protein>
<comment type="caution">
    <text evidence="10">The sequence shown here is derived from an EMBL/GenBank/DDBJ whole genome shotgun (WGS) entry which is preliminary data.</text>
</comment>
<reference evidence="10 11" key="1">
    <citation type="submission" date="2019-09" db="EMBL/GenBank/DDBJ databases">
        <title>Distinct polysaccharide growth profiles of human intestinal Prevotella copri isolates.</title>
        <authorList>
            <person name="Fehlner-Peach H."/>
            <person name="Magnabosco C."/>
            <person name="Raghavan V."/>
            <person name="Scher J.U."/>
            <person name="Tett A."/>
            <person name="Cox L.M."/>
            <person name="Gottsegen C."/>
            <person name="Watters A."/>
            <person name="Wiltshire- Gordon J.D."/>
            <person name="Segata N."/>
            <person name="Bonneau R."/>
            <person name="Littman D.R."/>
        </authorList>
    </citation>
    <scope>NUCLEOTIDE SEQUENCE [LARGE SCALE GENOMIC DNA]</scope>
    <source>
        <strain evidence="11">iAA917</strain>
    </source>
</reference>
<dbReference type="OrthoDB" id="1522622at2"/>
<dbReference type="InterPro" id="IPR051906">
    <property type="entry name" value="TolC-like"/>
</dbReference>
<keyword evidence="7" id="KW-0998">Cell outer membrane</keyword>
<evidence type="ECO:0000256" key="3">
    <source>
        <dbReference type="ARBA" id="ARBA00022448"/>
    </source>
</evidence>
<dbReference type="PANTHER" id="PTHR30026:SF20">
    <property type="entry name" value="OUTER MEMBRANE PROTEIN TOLC"/>
    <property type="match status" value="1"/>
</dbReference>
<dbReference type="Pfam" id="PF02321">
    <property type="entry name" value="OEP"/>
    <property type="match status" value="2"/>
</dbReference>
<keyword evidence="6" id="KW-0472">Membrane</keyword>
<evidence type="ECO:0000313" key="10">
    <source>
        <dbReference type="EMBL" id="MQP13257.1"/>
    </source>
</evidence>
<comment type="similarity">
    <text evidence="2">Belongs to the outer membrane factor (OMF) (TC 1.B.17) family.</text>
</comment>